<sequence length="204" mass="22301">MSAGVWSVPRLRWRQVLWIALALAAIVVLRKHQSSYEQRDAPLLQPAPASAAVGRNFRVEVGALKVVHAYLLNGPYPGDEARTLRTPGVWLSVLAKVEATQAPGMLTAQLRTRDGRVYVATGAERPRLPAFNLSGRELAPGLQEVGAWFFELPPDQLQGAHLQLFWGTSLPAGGDSLVDVDLGLDAARARRMLEEAKPVLDLRQ</sequence>
<organism evidence="2 3">
    <name type="scientific">Pseudoxanthomonas winnipegensis</name>
    <dbReference type="NCBI Taxonomy" id="2480810"/>
    <lineage>
        <taxon>Bacteria</taxon>
        <taxon>Pseudomonadati</taxon>
        <taxon>Pseudomonadota</taxon>
        <taxon>Gammaproteobacteria</taxon>
        <taxon>Lysobacterales</taxon>
        <taxon>Lysobacteraceae</taxon>
        <taxon>Pseudoxanthomonas</taxon>
    </lineage>
</organism>
<name>A0A4Q8LBA0_9GAMM</name>
<dbReference type="EMBL" id="SHMC01000003">
    <property type="protein sequence ID" value="TAA25619.1"/>
    <property type="molecule type" value="Genomic_DNA"/>
</dbReference>
<comment type="caution">
    <text evidence="2">The sequence shown here is derived from an EMBL/GenBank/DDBJ whole genome shotgun (WGS) entry which is preliminary data.</text>
</comment>
<evidence type="ECO:0000313" key="2">
    <source>
        <dbReference type="EMBL" id="TAA25619.1"/>
    </source>
</evidence>
<feature type="transmembrane region" description="Helical" evidence="1">
    <location>
        <begin position="12"/>
        <end position="29"/>
    </location>
</feature>
<dbReference type="AlphaFoldDB" id="A0A4Q8LBA0"/>
<gene>
    <name evidence="2" type="ORF">EA660_09220</name>
</gene>
<evidence type="ECO:0008006" key="4">
    <source>
        <dbReference type="Google" id="ProtNLM"/>
    </source>
</evidence>
<reference evidence="2 3" key="1">
    <citation type="submission" date="2019-02" db="EMBL/GenBank/DDBJ databases">
        <title>WGS of Pseudoxanthomonas species novum from clinical isolates.</title>
        <authorList>
            <person name="Bernier A.-M."/>
            <person name="Bernard K."/>
            <person name="Vachon A."/>
        </authorList>
    </citation>
    <scope>NUCLEOTIDE SEQUENCE [LARGE SCALE GENOMIC DNA]</scope>
    <source>
        <strain evidence="2 3">NML171200</strain>
    </source>
</reference>
<proteinExistence type="predicted"/>
<keyword evidence="1" id="KW-1133">Transmembrane helix</keyword>
<keyword evidence="1" id="KW-0812">Transmembrane</keyword>
<evidence type="ECO:0000313" key="3">
    <source>
        <dbReference type="Proteomes" id="UP000292627"/>
    </source>
</evidence>
<dbReference type="OrthoDB" id="6022850at2"/>
<dbReference type="RefSeq" id="WP_130551243.1">
    <property type="nucleotide sequence ID" value="NZ_SHMC01000003.1"/>
</dbReference>
<protein>
    <recommendedName>
        <fullName evidence="4">DUF4352 domain-containing protein</fullName>
    </recommendedName>
</protein>
<accession>A0A4Q8LBA0</accession>
<dbReference type="Proteomes" id="UP000292627">
    <property type="component" value="Unassembled WGS sequence"/>
</dbReference>
<evidence type="ECO:0000256" key="1">
    <source>
        <dbReference type="SAM" id="Phobius"/>
    </source>
</evidence>
<keyword evidence="1" id="KW-0472">Membrane</keyword>